<proteinExistence type="inferred from homology"/>
<name>A0A6J6FCZ6_9ZZZZ</name>
<evidence type="ECO:0000313" key="11">
    <source>
        <dbReference type="EMBL" id="CAB4539519.1"/>
    </source>
</evidence>
<dbReference type="InterPro" id="IPR037123">
    <property type="entry name" value="PRibGlycinamide_synth_C_sf"/>
</dbReference>
<dbReference type="SMART" id="SM01209">
    <property type="entry name" value="GARS_A"/>
    <property type="match status" value="1"/>
</dbReference>
<evidence type="ECO:0000256" key="5">
    <source>
        <dbReference type="ARBA" id="ARBA00022755"/>
    </source>
</evidence>
<dbReference type="InterPro" id="IPR020562">
    <property type="entry name" value="PRibGlycinamide_synth_N"/>
</dbReference>
<dbReference type="SMART" id="SM01210">
    <property type="entry name" value="GARS_C"/>
    <property type="match status" value="1"/>
</dbReference>
<dbReference type="GO" id="GO:0005524">
    <property type="term" value="F:ATP binding"/>
    <property type="evidence" value="ECO:0007669"/>
    <property type="project" value="UniProtKB-KW"/>
</dbReference>
<dbReference type="GO" id="GO:0004637">
    <property type="term" value="F:phosphoribosylamine-glycine ligase activity"/>
    <property type="evidence" value="ECO:0007669"/>
    <property type="project" value="UniProtKB-EC"/>
</dbReference>
<dbReference type="AlphaFoldDB" id="A0A6J6FCZ6"/>
<dbReference type="InterPro" id="IPR020560">
    <property type="entry name" value="PRibGlycinamide_synth_C-dom"/>
</dbReference>
<dbReference type="HAMAP" id="MF_00138">
    <property type="entry name" value="GARS"/>
    <property type="match status" value="1"/>
</dbReference>
<evidence type="ECO:0000256" key="3">
    <source>
        <dbReference type="ARBA" id="ARBA00022598"/>
    </source>
</evidence>
<comment type="similarity">
    <text evidence="7">Belongs to the GARS family.</text>
</comment>
<keyword evidence="6" id="KW-0067">ATP-binding</keyword>
<dbReference type="NCBIfam" id="TIGR00877">
    <property type="entry name" value="purD"/>
    <property type="match status" value="1"/>
</dbReference>
<evidence type="ECO:0000256" key="4">
    <source>
        <dbReference type="ARBA" id="ARBA00022741"/>
    </source>
</evidence>
<dbReference type="SUPFAM" id="SSF52440">
    <property type="entry name" value="PreATP-grasp domain"/>
    <property type="match status" value="1"/>
</dbReference>
<evidence type="ECO:0000256" key="2">
    <source>
        <dbReference type="ARBA" id="ARBA00013255"/>
    </source>
</evidence>
<dbReference type="InterPro" id="IPR011761">
    <property type="entry name" value="ATP-grasp"/>
</dbReference>
<dbReference type="EC" id="6.3.4.13" evidence="2"/>
<dbReference type="PROSITE" id="PS50975">
    <property type="entry name" value="ATP_GRASP"/>
    <property type="match status" value="1"/>
</dbReference>
<dbReference type="PANTHER" id="PTHR43472">
    <property type="entry name" value="PHOSPHORIBOSYLAMINE--GLYCINE LIGASE"/>
    <property type="match status" value="1"/>
</dbReference>
<gene>
    <name evidence="11" type="ORF">UFOPK1495_00106</name>
    <name evidence="12" type="ORF">UFOPK1603_00205</name>
    <name evidence="13" type="ORF">UFOPK1711_01474</name>
</gene>
<dbReference type="InterPro" id="IPR011054">
    <property type="entry name" value="Rudment_hybrid_motif"/>
</dbReference>
<feature type="domain" description="ATP-grasp" evidence="10">
    <location>
        <begin position="91"/>
        <end position="297"/>
    </location>
</feature>
<evidence type="ECO:0000313" key="12">
    <source>
        <dbReference type="EMBL" id="CAB4556069.1"/>
    </source>
</evidence>
<protein>
    <recommendedName>
        <fullName evidence="2">phosphoribosylamine--glycine ligase</fullName>
        <ecNumber evidence="2">6.3.4.13</ecNumber>
    </recommendedName>
    <alternativeName>
        <fullName evidence="8">Glycinamide ribonucleotide synthetase</fullName>
    </alternativeName>
    <alternativeName>
        <fullName evidence="9">Phosphoribosylglycinamide synthetase</fullName>
    </alternativeName>
</protein>
<dbReference type="Gene3D" id="3.40.50.20">
    <property type="match status" value="1"/>
</dbReference>
<dbReference type="GO" id="GO:0046872">
    <property type="term" value="F:metal ion binding"/>
    <property type="evidence" value="ECO:0007669"/>
    <property type="project" value="InterPro"/>
</dbReference>
<evidence type="ECO:0000256" key="8">
    <source>
        <dbReference type="ARBA" id="ARBA00042242"/>
    </source>
</evidence>
<dbReference type="EMBL" id="CAEZTG010000010">
    <property type="protein sequence ID" value="CAB4556069.1"/>
    <property type="molecule type" value="Genomic_DNA"/>
</dbReference>
<reference evidence="13" key="1">
    <citation type="submission" date="2020-05" db="EMBL/GenBank/DDBJ databases">
        <authorList>
            <person name="Chiriac C."/>
            <person name="Salcher M."/>
            <person name="Ghai R."/>
            <person name="Kavagutti S V."/>
        </authorList>
    </citation>
    <scope>NUCLEOTIDE SEQUENCE</scope>
</reference>
<dbReference type="InterPro" id="IPR020559">
    <property type="entry name" value="PRibGlycinamide_synth_CS"/>
</dbReference>
<dbReference type="InterPro" id="IPR016185">
    <property type="entry name" value="PreATP-grasp_dom_sf"/>
</dbReference>
<evidence type="ECO:0000259" key="10">
    <source>
        <dbReference type="PROSITE" id="PS50975"/>
    </source>
</evidence>
<dbReference type="SUPFAM" id="SSF51246">
    <property type="entry name" value="Rudiment single hybrid motif"/>
    <property type="match status" value="1"/>
</dbReference>
<evidence type="ECO:0000256" key="9">
    <source>
        <dbReference type="ARBA" id="ARBA00042864"/>
    </source>
</evidence>
<dbReference type="Gene3D" id="3.90.600.10">
    <property type="entry name" value="Phosphoribosylglycinamide synthetase, C-terminal domain"/>
    <property type="match status" value="1"/>
</dbReference>
<evidence type="ECO:0000313" key="13">
    <source>
        <dbReference type="EMBL" id="CAB4585275.1"/>
    </source>
</evidence>
<dbReference type="InterPro" id="IPR013815">
    <property type="entry name" value="ATP_grasp_subdomain_1"/>
</dbReference>
<dbReference type="InterPro" id="IPR020561">
    <property type="entry name" value="PRibGlycinamid_synth_ATP-grasp"/>
</dbReference>
<keyword evidence="5" id="KW-0658">Purine biosynthesis</keyword>
<dbReference type="EMBL" id="CAEZSU010000006">
    <property type="protein sequence ID" value="CAB4539519.1"/>
    <property type="molecule type" value="Genomic_DNA"/>
</dbReference>
<evidence type="ECO:0000256" key="7">
    <source>
        <dbReference type="ARBA" id="ARBA00038345"/>
    </source>
</evidence>
<evidence type="ECO:0000256" key="6">
    <source>
        <dbReference type="ARBA" id="ARBA00022840"/>
    </source>
</evidence>
<dbReference type="Gene3D" id="3.30.470.20">
    <property type="entry name" value="ATP-grasp fold, B domain"/>
    <property type="match status" value="1"/>
</dbReference>
<dbReference type="GO" id="GO:0006189">
    <property type="term" value="P:'de novo' IMP biosynthetic process"/>
    <property type="evidence" value="ECO:0007669"/>
    <property type="project" value="UniProtKB-UniPathway"/>
</dbReference>
<dbReference type="Pfam" id="PF02843">
    <property type="entry name" value="GARS_C"/>
    <property type="match status" value="1"/>
</dbReference>
<dbReference type="UniPathway" id="UPA00074">
    <property type="reaction ID" value="UER00125"/>
</dbReference>
<dbReference type="PROSITE" id="PS00184">
    <property type="entry name" value="GARS"/>
    <property type="match status" value="1"/>
</dbReference>
<dbReference type="GO" id="GO:0009113">
    <property type="term" value="P:purine nucleobase biosynthetic process"/>
    <property type="evidence" value="ECO:0007669"/>
    <property type="project" value="InterPro"/>
</dbReference>
<keyword evidence="3" id="KW-0436">Ligase</keyword>
<accession>A0A6J6FCZ6</accession>
<evidence type="ECO:0000256" key="1">
    <source>
        <dbReference type="ARBA" id="ARBA00005174"/>
    </source>
</evidence>
<dbReference type="PANTHER" id="PTHR43472:SF1">
    <property type="entry name" value="PHOSPHORIBOSYLAMINE--GLYCINE LIGASE, CHLOROPLASTIC"/>
    <property type="match status" value="1"/>
</dbReference>
<dbReference type="SUPFAM" id="SSF56059">
    <property type="entry name" value="Glutathione synthetase ATP-binding domain-like"/>
    <property type="match status" value="1"/>
</dbReference>
<sequence length="418" mass="42707">MKVCVVGSGGREHALATVLRRHHEVVVTPGNPGIPGSVATPATEIDADLYVIGPEAPLVAGLADELRAAGKLVFGPGADGARLEGSKAWMKEVLVAAGVPTARHGTFTEAEPAFAFLDTLDGLYVVKTDGLAAGKGVIVTTSLEEARAAVLDYLSGDAFGDAGRTLVIEEGLTGPEVSVLAICDGTNAVALAPAQDFKRVGDDDAGPNTGGMGAYSPVPVADQSVIDAVMNDGVLPTLAYLRSIGIDYRGVLYAGLMLTPNGPKMLEYNVRFGDPETQVVLPRLTSDLGELLASAAAGQLGAAPTFDNGAAVTVVCAAEGYPRELRTGDVIEGLDDAQAVAGVTVFCAGVGANANGELITAGGRVLTVTGQGTTLAEARQTAYDAVGKISWPGLHHRNDIASDAAAQRIEDRAPRANS</sequence>
<keyword evidence="4" id="KW-0547">Nucleotide-binding</keyword>
<dbReference type="Pfam" id="PF01071">
    <property type="entry name" value="GARS_A"/>
    <property type="match status" value="1"/>
</dbReference>
<dbReference type="Pfam" id="PF02844">
    <property type="entry name" value="GARS_N"/>
    <property type="match status" value="1"/>
</dbReference>
<comment type="pathway">
    <text evidence="1">Purine metabolism; IMP biosynthesis via de novo pathway; N(1)-(5-phospho-D-ribosyl)glycinamide from 5-phospho-alpha-D-ribose 1-diphosphate: step 2/2.</text>
</comment>
<dbReference type="Gene3D" id="3.30.1490.20">
    <property type="entry name" value="ATP-grasp fold, A domain"/>
    <property type="match status" value="1"/>
</dbReference>
<dbReference type="InterPro" id="IPR000115">
    <property type="entry name" value="PRibGlycinamide_synth"/>
</dbReference>
<dbReference type="EMBL" id="CAEZTR010000107">
    <property type="protein sequence ID" value="CAB4585275.1"/>
    <property type="molecule type" value="Genomic_DNA"/>
</dbReference>
<organism evidence="13">
    <name type="scientific">freshwater metagenome</name>
    <dbReference type="NCBI Taxonomy" id="449393"/>
    <lineage>
        <taxon>unclassified sequences</taxon>
        <taxon>metagenomes</taxon>
        <taxon>ecological metagenomes</taxon>
    </lineage>
</organism>